<gene>
    <name evidence="1" type="ORF">LE_TR8890_c0_g1_i1_g.29786</name>
</gene>
<name>A0A1J3GJ96_NOCCA</name>
<reference evidence="1" key="1">
    <citation type="submission" date="2016-07" db="EMBL/GenBank/DDBJ databases">
        <title>De novo transcriptome assembly of four accessions of the metal hyperaccumulator plant Noccaea caerulescens.</title>
        <authorList>
            <person name="Blande D."/>
            <person name="Halimaa P."/>
            <person name="Tervahauta A.I."/>
            <person name="Aarts M.G."/>
            <person name="Karenlampi S.O."/>
        </authorList>
    </citation>
    <scope>NUCLEOTIDE SEQUENCE</scope>
</reference>
<accession>A0A1J3GJ96</accession>
<dbReference type="AlphaFoldDB" id="A0A1J3GJ96"/>
<organism evidence="1">
    <name type="scientific">Noccaea caerulescens</name>
    <name type="common">Alpine penny-cress</name>
    <name type="synonym">Thlaspi caerulescens</name>
    <dbReference type="NCBI Taxonomy" id="107243"/>
    <lineage>
        <taxon>Eukaryota</taxon>
        <taxon>Viridiplantae</taxon>
        <taxon>Streptophyta</taxon>
        <taxon>Embryophyta</taxon>
        <taxon>Tracheophyta</taxon>
        <taxon>Spermatophyta</taxon>
        <taxon>Magnoliopsida</taxon>
        <taxon>eudicotyledons</taxon>
        <taxon>Gunneridae</taxon>
        <taxon>Pentapetalae</taxon>
        <taxon>rosids</taxon>
        <taxon>malvids</taxon>
        <taxon>Brassicales</taxon>
        <taxon>Brassicaceae</taxon>
        <taxon>Coluteocarpeae</taxon>
        <taxon>Noccaea</taxon>
    </lineage>
</organism>
<dbReference type="EMBL" id="GEVL01021591">
    <property type="protein sequence ID" value="JAU55750.1"/>
    <property type="molecule type" value="Transcribed_RNA"/>
</dbReference>
<sequence length="80" mass="8831">MCLHWLPSAASGTPLSLAPMLASSNLRNLEKRNRRFHQGLSATFQSVLVHILNVVKNKAIALHNLGSKHGEALMLCWSRS</sequence>
<proteinExistence type="predicted"/>
<protein>
    <submittedName>
        <fullName evidence="1">Uncharacterized protein</fullName>
    </submittedName>
</protein>
<evidence type="ECO:0000313" key="1">
    <source>
        <dbReference type="EMBL" id="JAU55750.1"/>
    </source>
</evidence>